<dbReference type="EMBL" id="CVQI01035896">
    <property type="protein sequence ID" value="CRK46640.1"/>
    <property type="molecule type" value="Genomic_DNA"/>
</dbReference>
<accession>A0A0G4NJM9</accession>
<gene>
    <name evidence="2" type="ORF">BN1723_020087</name>
</gene>
<dbReference type="AlphaFoldDB" id="A0A0G4NJM9"/>
<evidence type="ECO:0000313" key="3">
    <source>
        <dbReference type="Proteomes" id="UP000045706"/>
    </source>
</evidence>
<protein>
    <submittedName>
        <fullName evidence="2">Uncharacterized protein</fullName>
    </submittedName>
</protein>
<proteinExistence type="predicted"/>
<name>A0A0G4NJM9_VERLO</name>
<evidence type="ECO:0000313" key="2">
    <source>
        <dbReference type="EMBL" id="CRK46640.1"/>
    </source>
</evidence>
<sequence>LLRHLQAARGPHPTLSAQVARCPVAN</sequence>
<dbReference type="Proteomes" id="UP000045706">
    <property type="component" value="Unassembled WGS sequence"/>
</dbReference>
<organism evidence="2 3">
    <name type="scientific">Verticillium longisporum</name>
    <name type="common">Verticillium dahliae var. longisporum</name>
    <dbReference type="NCBI Taxonomy" id="100787"/>
    <lineage>
        <taxon>Eukaryota</taxon>
        <taxon>Fungi</taxon>
        <taxon>Dikarya</taxon>
        <taxon>Ascomycota</taxon>
        <taxon>Pezizomycotina</taxon>
        <taxon>Sordariomycetes</taxon>
        <taxon>Hypocreomycetidae</taxon>
        <taxon>Glomerellales</taxon>
        <taxon>Plectosphaerellaceae</taxon>
        <taxon>Verticillium</taxon>
    </lineage>
</organism>
<evidence type="ECO:0000256" key="1">
    <source>
        <dbReference type="SAM" id="MobiDB-lite"/>
    </source>
</evidence>
<feature type="non-terminal residue" evidence="2">
    <location>
        <position position="1"/>
    </location>
</feature>
<reference evidence="3" key="1">
    <citation type="submission" date="2015-05" db="EMBL/GenBank/DDBJ databases">
        <authorList>
            <person name="Fogelqvist Johan"/>
        </authorList>
    </citation>
    <scope>NUCLEOTIDE SEQUENCE [LARGE SCALE GENOMIC DNA]</scope>
</reference>
<feature type="region of interest" description="Disordered" evidence="1">
    <location>
        <begin position="1"/>
        <end position="26"/>
    </location>
</feature>